<feature type="compositionally biased region" description="Basic residues" evidence="1">
    <location>
        <begin position="476"/>
        <end position="488"/>
    </location>
</feature>
<gene>
    <name evidence="2" type="ORF">PLEOSDRAFT_162163</name>
</gene>
<dbReference type="Proteomes" id="UP000027073">
    <property type="component" value="Unassembled WGS sequence"/>
</dbReference>
<feature type="region of interest" description="Disordered" evidence="1">
    <location>
        <begin position="674"/>
        <end position="703"/>
    </location>
</feature>
<feature type="compositionally biased region" description="Pro residues" evidence="1">
    <location>
        <begin position="394"/>
        <end position="407"/>
    </location>
</feature>
<feature type="region of interest" description="Disordered" evidence="1">
    <location>
        <begin position="52"/>
        <end position="75"/>
    </location>
</feature>
<dbReference type="AlphaFoldDB" id="A0A067NJT0"/>
<sequence length="741" mass="80963">MTSQFSASTPTISSGTIAQMGGLVKALQDAQLENGELKQQIAALQDKIAALEASKPRRGKKSNTTSQEGEADDNRVSRIAKQFTIMHHLWVPDEIFPVLRPPKPSTDPSYFGAREKWTLAIAAELYEVFPEDMHGTLRLASTGSEFRLAMGAQRQAMAHTLRNCAANIFASIGVPSQVFESKESRRTSPELKALLKPSKNGLYPSLPPLLYPPGNSTDIFQNPILPLILRVALFGKTSLSSTPAANSSGRKWAVTEVTTGSICLSATIARFLASPDSELSPIGAQTKINYEQDFHDYYGLIESTKNSRKGRQLRAFFQQIVFKEVPRAKQNSGDGDEDSDQDDASEFARIKAAMLETSDNEDVDNDNEDEDEDDDSGAQHRIGTAHSHRHIPSFEPPSSPSPTPSPPLSYITAISPFPQSAHTSNYDAIGQAAHQDDMGHPSKQGQRLAFEQDTPQTTYSASRNEPTMVEVATLKGKGRGRGGNKPRGKAAVAASVRDEQPRRTSQRVFTDNISYISNSLLTLASSFPTITRAIGLTKPLPHLAPSPTLSLPNSPTIALKALEESTPKHDDIAAHSFLWRVDNIVIVDALDFDRVDALDFDRVDVCRELDVNGYPRHAHAVVFERQPKSSLVCSNSNPRSASRFADALRLGSCFSTKRRSLTPTLHEAEWVAPSSPYSSARGSVGTSGQQLTPPLSEPGSPRVRKCSTPMIVGGWELVRCSRDQLRLSDTVLRAAFYYPCP</sequence>
<feature type="region of interest" description="Disordered" evidence="1">
    <location>
        <begin position="354"/>
        <end position="413"/>
    </location>
</feature>
<dbReference type="HOGENOM" id="CLU_406584_0_0_1"/>
<dbReference type="EMBL" id="KL198012">
    <property type="protein sequence ID" value="KDQ23836.1"/>
    <property type="molecule type" value="Genomic_DNA"/>
</dbReference>
<name>A0A067NJT0_PLEO1</name>
<dbReference type="OrthoDB" id="3231188at2759"/>
<organism evidence="2 3">
    <name type="scientific">Pleurotus ostreatus (strain PC15)</name>
    <name type="common">Oyster mushroom</name>
    <dbReference type="NCBI Taxonomy" id="1137138"/>
    <lineage>
        <taxon>Eukaryota</taxon>
        <taxon>Fungi</taxon>
        <taxon>Dikarya</taxon>
        <taxon>Basidiomycota</taxon>
        <taxon>Agaricomycotina</taxon>
        <taxon>Agaricomycetes</taxon>
        <taxon>Agaricomycetidae</taxon>
        <taxon>Agaricales</taxon>
        <taxon>Pleurotineae</taxon>
        <taxon>Pleurotaceae</taxon>
        <taxon>Pleurotus</taxon>
    </lineage>
</organism>
<feature type="region of interest" description="Disordered" evidence="1">
    <location>
        <begin position="476"/>
        <end position="502"/>
    </location>
</feature>
<accession>A0A067NJT0</accession>
<evidence type="ECO:0000313" key="3">
    <source>
        <dbReference type="Proteomes" id="UP000027073"/>
    </source>
</evidence>
<feature type="compositionally biased region" description="Acidic residues" evidence="1">
    <location>
        <begin position="358"/>
        <end position="376"/>
    </location>
</feature>
<evidence type="ECO:0000313" key="2">
    <source>
        <dbReference type="EMBL" id="KDQ23836.1"/>
    </source>
</evidence>
<dbReference type="VEuPathDB" id="FungiDB:PLEOSDRAFT_162163"/>
<proteinExistence type="predicted"/>
<protein>
    <submittedName>
        <fullName evidence="2">Uncharacterized protein</fullName>
    </submittedName>
</protein>
<evidence type="ECO:0000256" key="1">
    <source>
        <dbReference type="SAM" id="MobiDB-lite"/>
    </source>
</evidence>
<feature type="compositionally biased region" description="Polar residues" evidence="1">
    <location>
        <begin position="675"/>
        <end position="693"/>
    </location>
</feature>
<reference evidence="3" key="1">
    <citation type="journal article" date="2014" name="Proc. Natl. Acad. Sci. U.S.A.">
        <title>Extensive sampling of basidiomycete genomes demonstrates inadequacy of the white-rot/brown-rot paradigm for wood decay fungi.</title>
        <authorList>
            <person name="Riley R."/>
            <person name="Salamov A.A."/>
            <person name="Brown D.W."/>
            <person name="Nagy L.G."/>
            <person name="Floudas D."/>
            <person name="Held B.W."/>
            <person name="Levasseur A."/>
            <person name="Lombard V."/>
            <person name="Morin E."/>
            <person name="Otillar R."/>
            <person name="Lindquist E.A."/>
            <person name="Sun H."/>
            <person name="LaButti K.M."/>
            <person name="Schmutz J."/>
            <person name="Jabbour D."/>
            <person name="Luo H."/>
            <person name="Baker S.E."/>
            <person name="Pisabarro A.G."/>
            <person name="Walton J.D."/>
            <person name="Blanchette R.A."/>
            <person name="Henrissat B."/>
            <person name="Martin F."/>
            <person name="Cullen D."/>
            <person name="Hibbett D.S."/>
            <person name="Grigoriev I.V."/>
        </authorList>
    </citation>
    <scope>NUCLEOTIDE SEQUENCE [LARGE SCALE GENOMIC DNA]</scope>
    <source>
        <strain evidence="3">PC15</strain>
    </source>
</reference>
<dbReference type="InParanoid" id="A0A067NJT0"/>